<proteinExistence type="predicted"/>
<evidence type="ECO:0000313" key="3">
    <source>
        <dbReference type="Proteomes" id="UP000244089"/>
    </source>
</evidence>
<dbReference type="RefSeq" id="WP_108138135.1">
    <property type="nucleotide sequence ID" value="NZ_QAXS01000003.1"/>
</dbReference>
<dbReference type="InterPro" id="IPR043143">
    <property type="entry name" value="Mal/L-sulf/L-lact_DH-like_NADP"/>
</dbReference>
<dbReference type="AlphaFoldDB" id="A0A2T5RQB5"/>
<dbReference type="InterPro" id="IPR043144">
    <property type="entry name" value="Mal/L-sulf/L-lact_DH-like_ah"/>
</dbReference>
<dbReference type="EMBL" id="QAXS01000003">
    <property type="protein sequence ID" value="PTW02164.1"/>
    <property type="molecule type" value="Genomic_DNA"/>
</dbReference>
<dbReference type="Proteomes" id="UP000244089">
    <property type="component" value="Unassembled WGS sequence"/>
</dbReference>
<dbReference type="OrthoDB" id="9769447at2"/>
<gene>
    <name evidence="2" type="ORF">C8C76_10318</name>
</gene>
<dbReference type="SUPFAM" id="SSF89733">
    <property type="entry name" value="L-sulfolactate dehydrogenase-like"/>
    <property type="match status" value="1"/>
</dbReference>
<dbReference type="InterPro" id="IPR003767">
    <property type="entry name" value="Malate/L-lactate_DH-like"/>
</dbReference>
<dbReference type="Gene3D" id="1.10.1530.10">
    <property type="match status" value="1"/>
</dbReference>
<dbReference type="Gene3D" id="3.30.1370.60">
    <property type="entry name" value="Hypothetical oxidoreductase yiak, domain 2"/>
    <property type="match status" value="1"/>
</dbReference>
<evidence type="ECO:0000256" key="1">
    <source>
        <dbReference type="ARBA" id="ARBA00023002"/>
    </source>
</evidence>
<keyword evidence="1" id="KW-0560">Oxidoreductase</keyword>
<name>A0A2T5RQB5_9FIRM</name>
<evidence type="ECO:0000313" key="2">
    <source>
        <dbReference type="EMBL" id="PTW02164.1"/>
    </source>
</evidence>
<dbReference type="Pfam" id="PF02615">
    <property type="entry name" value="Ldh_2"/>
    <property type="match status" value="1"/>
</dbReference>
<sequence>MRISYQKLYDKFFEILLDRGFEKKKAELAAKNFADSSLDGFQSHGVNRFPEFIMMIDEGYIDIKAEPKKVDTNGNIEIYDGQLGPGNLNAQLIMEKAIEKAKREGIAVMALKNTNHWLRGGAFGWQAAEAGCGAICFTNTLPNLPPWGAKESKLGNNPLVMAVPRPKKHIVLDMAVSQYAYGTLGKYEMGNKELPYPGGYNQAGELTTDPGEILKSMRPLPAGYWKGSGLSMMFDLFASLLSGGLNTFLIGKKEKEYAISQLFMVFDMEDKINEETIEQTVDSVHSAERVDPEQRPTYPGERTYLRRQENLEKGIPVNEEVWEKINSL</sequence>
<organism evidence="2 3">
    <name type="scientific">Halanaerobium saccharolyticum</name>
    <dbReference type="NCBI Taxonomy" id="43595"/>
    <lineage>
        <taxon>Bacteria</taxon>
        <taxon>Bacillati</taxon>
        <taxon>Bacillota</taxon>
        <taxon>Clostridia</taxon>
        <taxon>Halanaerobiales</taxon>
        <taxon>Halanaerobiaceae</taxon>
        <taxon>Halanaerobium</taxon>
    </lineage>
</organism>
<comment type="caution">
    <text evidence="2">The sequence shown here is derived from an EMBL/GenBank/DDBJ whole genome shotgun (WGS) entry which is preliminary data.</text>
</comment>
<dbReference type="PANTHER" id="PTHR11091">
    <property type="entry name" value="OXIDOREDUCTASE-RELATED"/>
    <property type="match status" value="1"/>
</dbReference>
<dbReference type="GO" id="GO:0016491">
    <property type="term" value="F:oxidoreductase activity"/>
    <property type="evidence" value="ECO:0007669"/>
    <property type="project" value="UniProtKB-KW"/>
</dbReference>
<dbReference type="PANTHER" id="PTHR11091:SF3">
    <property type="entry name" value="2,3-DIKETO-L-GULONATE REDUCTASE"/>
    <property type="match status" value="1"/>
</dbReference>
<accession>A0A2T5RQB5</accession>
<dbReference type="InterPro" id="IPR036111">
    <property type="entry name" value="Mal/L-sulfo/L-lacto_DH-like_sf"/>
</dbReference>
<protein>
    <submittedName>
        <fullName evidence="2">3-dehydro-L-gulonate 2-dehydrogenase</fullName>
    </submittedName>
</protein>
<reference evidence="2 3" key="1">
    <citation type="submission" date="2018-04" db="EMBL/GenBank/DDBJ databases">
        <title>Subsurface microbial communities from deep shales in Ohio and West Virginia, USA.</title>
        <authorList>
            <person name="Wrighton K."/>
        </authorList>
    </citation>
    <scope>NUCLEOTIDE SEQUENCE [LARGE SCALE GENOMIC DNA]</scope>
    <source>
        <strain evidence="2 3">WC1</strain>
    </source>
</reference>
<dbReference type="NCBIfam" id="NF009750">
    <property type="entry name" value="PRK13260.1"/>
    <property type="match status" value="1"/>
</dbReference>